<keyword evidence="1" id="KW-1133">Transmembrane helix</keyword>
<dbReference type="AlphaFoldDB" id="A0A0F9RR15"/>
<accession>A0A0F9RR15</accession>
<reference evidence="2" key="1">
    <citation type="journal article" date="2015" name="Nature">
        <title>Complex archaea that bridge the gap between prokaryotes and eukaryotes.</title>
        <authorList>
            <person name="Spang A."/>
            <person name="Saw J.H."/>
            <person name="Jorgensen S.L."/>
            <person name="Zaremba-Niedzwiedzka K."/>
            <person name="Martijn J."/>
            <person name="Lind A.E."/>
            <person name="van Eijk R."/>
            <person name="Schleper C."/>
            <person name="Guy L."/>
            <person name="Ettema T.J."/>
        </authorList>
    </citation>
    <scope>NUCLEOTIDE SEQUENCE</scope>
</reference>
<name>A0A0F9RR15_9ZZZZ</name>
<comment type="caution">
    <text evidence="2">The sequence shown here is derived from an EMBL/GenBank/DDBJ whole genome shotgun (WGS) entry which is preliminary data.</text>
</comment>
<dbReference type="EMBL" id="LAZR01002638">
    <property type="protein sequence ID" value="KKN27431.1"/>
    <property type="molecule type" value="Genomic_DNA"/>
</dbReference>
<evidence type="ECO:0000313" key="2">
    <source>
        <dbReference type="EMBL" id="KKN27431.1"/>
    </source>
</evidence>
<feature type="transmembrane region" description="Helical" evidence="1">
    <location>
        <begin position="81"/>
        <end position="104"/>
    </location>
</feature>
<protein>
    <submittedName>
        <fullName evidence="2">Uncharacterized protein</fullName>
    </submittedName>
</protein>
<proteinExistence type="predicted"/>
<keyword evidence="1" id="KW-0812">Transmembrane</keyword>
<gene>
    <name evidence="2" type="ORF">LCGC14_0864830</name>
</gene>
<sequence length="106" mass="11705">MAAMPFVFLQVLFGIVAGDVAGVPTDSGINALLSAGEFSEGSTIGLPFRFMAALPGYFTALVQMVTWDYPFFDGDWNYFRYFLLLPLSIAMTFGLITTLARALFRR</sequence>
<organism evidence="2">
    <name type="scientific">marine sediment metagenome</name>
    <dbReference type="NCBI Taxonomy" id="412755"/>
    <lineage>
        <taxon>unclassified sequences</taxon>
        <taxon>metagenomes</taxon>
        <taxon>ecological metagenomes</taxon>
    </lineage>
</organism>
<evidence type="ECO:0000256" key="1">
    <source>
        <dbReference type="SAM" id="Phobius"/>
    </source>
</evidence>
<feature type="transmembrane region" description="Helical" evidence="1">
    <location>
        <begin position="46"/>
        <end position="69"/>
    </location>
</feature>
<keyword evidence="1" id="KW-0472">Membrane</keyword>